<evidence type="ECO:0000313" key="2">
    <source>
        <dbReference type="EMBL" id="SCW67583.1"/>
    </source>
</evidence>
<name>A0A1G4SEH1_9CAUL</name>
<dbReference type="STRING" id="260084.SAMN02927928_2624"/>
<dbReference type="OrthoDB" id="9771846at2"/>
<proteinExistence type="predicted"/>
<keyword evidence="3" id="KW-1185">Reference proteome</keyword>
<dbReference type="EMBL" id="FMTS01000004">
    <property type="protein sequence ID" value="SCW67583.1"/>
    <property type="molecule type" value="Genomic_DNA"/>
</dbReference>
<protein>
    <submittedName>
        <fullName evidence="2">Uncharacterized protein</fullName>
    </submittedName>
</protein>
<feature type="compositionally biased region" description="Basic and acidic residues" evidence="1">
    <location>
        <begin position="602"/>
        <end position="618"/>
    </location>
</feature>
<gene>
    <name evidence="2" type="ORF">SAMN02927928_2624</name>
</gene>
<reference evidence="3" key="1">
    <citation type="submission" date="2016-10" db="EMBL/GenBank/DDBJ databases">
        <authorList>
            <person name="Varghese N."/>
            <person name="Submissions S."/>
        </authorList>
    </citation>
    <scope>NUCLEOTIDE SEQUENCE [LARGE SCALE GENOMIC DNA]</scope>
    <source>
        <strain evidence="3">CGMCC 1.3431</strain>
    </source>
</reference>
<feature type="region of interest" description="Disordered" evidence="1">
    <location>
        <begin position="598"/>
        <end position="618"/>
    </location>
</feature>
<sequence>MSLQDRLQTLRSQLAQAAEVFDETGYCRRYNLPATIDAVRHYLEEGAAAGCEPNPLFVGAYYSEAHNLPVNNARTPLEHFMSGGLAAGLSPHPLFDAVYYAKNVAEADRSGLPLYLHFLRKGVHADYSCTPLFNPRWYRQSYGYFQFEQVPPFIHYLTSGRRTDNCPNELFDVRWYKSMYGLPSVPGLDSLTEFVWRDHAANHMPNALFDTWFYKDQYPEVGEQGGNTLADYLIDGWKKGRFPNPLFDSQYYLDRYADVAEAGVNPLGHYLHYGCRERRDPSGLFSTRFYLSQIPNAARTIENPLWHYMWEGCARGLNPHPAFDTATYCKTHELTRHSNPLINLIYQKRDSTDRIDAPTRADGTFISRELTRNGVWQDGWCEREVSLSFITSTLAQVSFNLWSPTKDQSVRVEIEGEAARQLDVPAEELVEVRVPIRMARRKATVRLTFATARPLTDTDPRVASALIKNIRIEANSTIKPLREKLDKGHSVHAARGVVAMTGDLAWTLRYARHRGLKSALKKFSEMRHLRAAEFDIDYYLKQAPFTGTPRTDPVRHYVLFGAERQLDPIRGFSTRFYVEANEDVRQAGVNPYQHFLKYGQAEGRRSEPSDPSKKKVTN</sequence>
<dbReference type="RefSeq" id="WP_090648711.1">
    <property type="nucleotide sequence ID" value="NZ_CBCRYE010000002.1"/>
</dbReference>
<dbReference type="Proteomes" id="UP000199150">
    <property type="component" value="Unassembled WGS sequence"/>
</dbReference>
<accession>A0A1G4SEH1</accession>
<evidence type="ECO:0000313" key="3">
    <source>
        <dbReference type="Proteomes" id="UP000199150"/>
    </source>
</evidence>
<evidence type="ECO:0000256" key="1">
    <source>
        <dbReference type="SAM" id="MobiDB-lite"/>
    </source>
</evidence>
<dbReference type="AlphaFoldDB" id="A0A1G4SEH1"/>
<organism evidence="2 3">
    <name type="scientific">Asticcacaulis taihuensis</name>
    <dbReference type="NCBI Taxonomy" id="260084"/>
    <lineage>
        <taxon>Bacteria</taxon>
        <taxon>Pseudomonadati</taxon>
        <taxon>Pseudomonadota</taxon>
        <taxon>Alphaproteobacteria</taxon>
        <taxon>Caulobacterales</taxon>
        <taxon>Caulobacteraceae</taxon>
        <taxon>Asticcacaulis</taxon>
    </lineage>
</organism>